<gene>
    <name evidence="4" type="primary">HET-E1_8</name>
    <name evidence="4" type="ORF">LAWI1_G006092</name>
</gene>
<reference evidence="4 5" key="1">
    <citation type="submission" date="2018-05" db="EMBL/GenBank/DDBJ databases">
        <title>Genome sequencing and assembly of the regulated plant pathogen Lachnellula willkommii and related sister species for the development of diagnostic species identification markers.</title>
        <authorList>
            <person name="Giroux E."/>
            <person name="Bilodeau G."/>
        </authorList>
    </citation>
    <scope>NUCLEOTIDE SEQUENCE [LARGE SCALE GENOMIC DNA]</scope>
    <source>
        <strain evidence="4 5">CBS 172.35</strain>
    </source>
</reference>
<dbReference type="PANTHER" id="PTHR10039:SF5">
    <property type="entry name" value="NACHT DOMAIN-CONTAINING PROTEIN"/>
    <property type="match status" value="1"/>
</dbReference>
<dbReference type="EMBL" id="QGML01000909">
    <property type="protein sequence ID" value="TVY90314.1"/>
    <property type="molecule type" value="Genomic_DNA"/>
</dbReference>
<dbReference type="InterPro" id="IPR056693">
    <property type="entry name" value="DUF7791"/>
</dbReference>
<dbReference type="InterPro" id="IPR056884">
    <property type="entry name" value="NPHP3-like_N"/>
</dbReference>
<evidence type="ECO:0000313" key="4">
    <source>
        <dbReference type="EMBL" id="TVY90314.1"/>
    </source>
</evidence>
<sequence>DQNEAASLVQKAKFKSLDHVLQNFIKAYSQGQTELKDLILSEAQTTRSLITTEHEGTRAYAKTAQEDLELRRNLEKTREQVLKSLKDDSMNARKNQIESAGRGTFSSVFDAETETPWQSFTDWLRSDDPLYWISGKPGSGKSTLLNFLFEDERTKEQLNKWRFDCAIYAHFIWSSGTPSQRSINGLLRSLLYQILAENELIMDSLRQENARLSNFTTPDDWSRKDLEMLLAKSLSLHERAVCIFIDGLDEIDQKEGPFNLLQLVKRISHYPNTKGVKLCVSSRPEPTFIRGLGRFPNLRLQDLTRQDMQAYVSSFLQANPVDFEETDEKRFVDKVVIKAEGVFLWVFLVLKSLQRGITNGDDPNELMDRLETLPSELGNLFEEMLKRIGDDQPLYRKEAALYFNLCMDLRRAFFKHNLFTFAAAVDPNLRDKLLAQKLRPSIETANELLLAINRRLISRCAGLLETFSSEKEKDIEKILSRQTPKPWGNLQVGLIHRSAKDFLLSKEGMILGADETIPVERKFRISQAFALDDLYTDDEQHKSGYNAALYFSNTEEPDLSDEQKSEIFNLTKNIYQRNGWPYIYEDAAFCALDYCLEPLRKGNYQNQRAVQNYLLCCVSPFWVPTDINLTTRLIEMGADLNVIIPYWFETNKGAPRIGFPTPILGNQIQNVIDYARSEIKDIATLEKRLDFYFHSGLDVEYKFLIHADIWRRKEESFEFWPRESPRARAFPIGNYDVIVEVSIATLIQSIIESYTDDSVERLAMVSRLGLDTTKAHYRILLYWHQKTVYAVSDEQSQTLRNIRDSAIEDPEIDAEAYGLESSQTLIVIEDSDSEDWESDSVGQALENLVETMKGQEVDDVHQWLVERGYPVIEEKEVEGISRTASLDEMAEIYWRLNEKFGVKAQKKHV</sequence>
<dbReference type="PANTHER" id="PTHR10039">
    <property type="entry name" value="AMELOGENIN"/>
    <property type="match status" value="1"/>
</dbReference>
<feature type="domain" description="DUF7791" evidence="3">
    <location>
        <begin position="393"/>
        <end position="507"/>
    </location>
</feature>
<dbReference type="InterPro" id="IPR027417">
    <property type="entry name" value="P-loop_NTPase"/>
</dbReference>
<feature type="non-terminal residue" evidence="4">
    <location>
        <position position="909"/>
    </location>
</feature>
<feature type="domain" description="Nephrocystin 3-like N-terminal" evidence="2">
    <location>
        <begin position="118"/>
        <end position="283"/>
    </location>
</feature>
<organism evidence="4 5">
    <name type="scientific">Lachnellula willkommii</name>
    <dbReference type="NCBI Taxonomy" id="215461"/>
    <lineage>
        <taxon>Eukaryota</taxon>
        <taxon>Fungi</taxon>
        <taxon>Dikarya</taxon>
        <taxon>Ascomycota</taxon>
        <taxon>Pezizomycotina</taxon>
        <taxon>Leotiomycetes</taxon>
        <taxon>Helotiales</taxon>
        <taxon>Lachnaceae</taxon>
        <taxon>Lachnellula</taxon>
    </lineage>
</organism>
<evidence type="ECO:0000313" key="5">
    <source>
        <dbReference type="Proteomes" id="UP000315522"/>
    </source>
</evidence>
<dbReference type="AlphaFoldDB" id="A0A559MBH9"/>
<protein>
    <submittedName>
        <fullName evidence="4">Vegetative incompatibility protein HET-E-1</fullName>
    </submittedName>
</protein>
<evidence type="ECO:0000259" key="2">
    <source>
        <dbReference type="Pfam" id="PF24883"/>
    </source>
</evidence>
<dbReference type="Gene3D" id="3.40.50.300">
    <property type="entry name" value="P-loop containing nucleotide triphosphate hydrolases"/>
    <property type="match status" value="1"/>
</dbReference>
<name>A0A559MBH9_9HELO</name>
<dbReference type="Proteomes" id="UP000315522">
    <property type="component" value="Unassembled WGS sequence"/>
</dbReference>
<keyword evidence="1" id="KW-0677">Repeat</keyword>
<feature type="non-terminal residue" evidence="4">
    <location>
        <position position="1"/>
    </location>
</feature>
<evidence type="ECO:0000256" key="1">
    <source>
        <dbReference type="ARBA" id="ARBA00022737"/>
    </source>
</evidence>
<proteinExistence type="predicted"/>
<dbReference type="SUPFAM" id="SSF52540">
    <property type="entry name" value="P-loop containing nucleoside triphosphate hydrolases"/>
    <property type="match status" value="1"/>
</dbReference>
<comment type="caution">
    <text evidence="4">The sequence shown here is derived from an EMBL/GenBank/DDBJ whole genome shotgun (WGS) entry which is preliminary data.</text>
</comment>
<evidence type="ECO:0000259" key="3">
    <source>
        <dbReference type="Pfam" id="PF25053"/>
    </source>
</evidence>
<accession>A0A559MBH9</accession>
<dbReference type="Pfam" id="PF25053">
    <property type="entry name" value="DUF7791"/>
    <property type="match status" value="1"/>
</dbReference>
<keyword evidence="5" id="KW-1185">Reference proteome</keyword>
<dbReference type="Pfam" id="PF24883">
    <property type="entry name" value="NPHP3_N"/>
    <property type="match status" value="1"/>
</dbReference>